<dbReference type="RefSeq" id="WP_406857554.1">
    <property type="nucleotide sequence ID" value="NZ_CP157484.1"/>
</dbReference>
<gene>
    <name evidence="2" type="ORF">ABEG18_08030</name>
</gene>
<evidence type="ECO:0008006" key="3">
    <source>
        <dbReference type="Google" id="ProtNLM"/>
    </source>
</evidence>
<evidence type="ECO:0000313" key="2">
    <source>
        <dbReference type="EMBL" id="XBO40701.1"/>
    </source>
</evidence>
<dbReference type="AlphaFoldDB" id="A0AAU7JKJ2"/>
<feature type="region of interest" description="Disordered" evidence="1">
    <location>
        <begin position="333"/>
        <end position="387"/>
    </location>
</feature>
<accession>A0AAU7JKJ2</accession>
<protein>
    <recommendedName>
        <fullName evidence="3">TolB amino-terminal domain-containing protein</fullName>
    </recommendedName>
</protein>
<feature type="compositionally biased region" description="Basic and acidic residues" evidence="1">
    <location>
        <begin position="345"/>
        <end position="358"/>
    </location>
</feature>
<dbReference type="Gene3D" id="3.40.50.10070">
    <property type="entry name" value="TolB, N-terminal domain"/>
    <property type="match status" value="1"/>
</dbReference>
<name>A0AAU7JKJ2_9HYPH</name>
<evidence type="ECO:0000256" key="1">
    <source>
        <dbReference type="SAM" id="MobiDB-lite"/>
    </source>
</evidence>
<sequence>MSGVTTKLGGLDCDLVERCVETICASTEFRRSERLKRFLRYVVSEKLAGQDARLKAYSIALAVFDRPSSFDPQIDPVVRIEAGRLRRALERYYHSAGNDDAVLITIPRGGYVPMFELRADACRPGDDEPEQVADANGLESGFSVAGAEECSASVTAIPRADRSARDGSRLRAAATAAFVSALATATLAIWIARGPSIGANDPGGKPLVAVTPFVSTQGDERARRIAQDVSEDLIDRLAKSGELRILGRQAARQVAEGEAGAASSRFRVRYAIEGSVSTSARGGNLTARLVNAPTGEVLWTERYPISEPEMAFELRGDLAAKVAEAIGRPLGAISRADAEPSGAGPKREGRAPPFDREAQASAEGSWRARPDGDSWPSVLGQALRKRL</sequence>
<reference evidence="2" key="1">
    <citation type="submission" date="2024-05" db="EMBL/GenBank/DDBJ databases">
        <authorList>
            <person name="Kim S."/>
            <person name="Heo J."/>
            <person name="Choi H."/>
            <person name="Choi Y."/>
            <person name="Kwon S.-W."/>
            <person name="Kim Y."/>
        </authorList>
    </citation>
    <scope>NUCLEOTIDE SEQUENCE</scope>
    <source>
        <strain evidence="2">KACC 23698</strain>
    </source>
</reference>
<proteinExistence type="predicted"/>
<dbReference type="EMBL" id="CP157484">
    <property type="protein sequence ID" value="XBO40701.1"/>
    <property type="molecule type" value="Genomic_DNA"/>
</dbReference>
<organism evidence="2">
    <name type="scientific">Alsobacter sp. KACC 23698</name>
    <dbReference type="NCBI Taxonomy" id="3149229"/>
    <lineage>
        <taxon>Bacteria</taxon>
        <taxon>Pseudomonadati</taxon>
        <taxon>Pseudomonadota</taxon>
        <taxon>Alphaproteobacteria</taxon>
        <taxon>Hyphomicrobiales</taxon>
        <taxon>Alsobacteraceae</taxon>
        <taxon>Alsobacter</taxon>
    </lineage>
</organism>